<evidence type="ECO:0000256" key="5">
    <source>
        <dbReference type="ARBA" id="ARBA00022989"/>
    </source>
</evidence>
<feature type="compositionally biased region" description="Gly residues" evidence="8">
    <location>
        <begin position="244"/>
        <end position="256"/>
    </location>
</feature>
<feature type="transmembrane region" description="Helical" evidence="7">
    <location>
        <begin position="7"/>
        <end position="25"/>
    </location>
</feature>
<evidence type="ECO:0000256" key="4">
    <source>
        <dbReference type="ARBA" id="ARBA00022692"/>
    </source>
</evidence>
<feature type="region of interest" description="Disordered" evidence="8">
    <location>
        <begin position="199"/>
        <end position="267"/>
    </location>
</feature>
<evidence type="ECO:0000256" key="6">
    <source>
        <dbReference type="ARBA" id="ARBA00023136"/>
    </source>
</evidence>
<reference evidence="10 11" key="1">
    <citation type="submission" date="2021-01" db="EMBL/GenBank/DDBJ databases">
        <title>Streptomyces acididurans sp. nov., isolated from a peat swamp forest soil.</title>
        <authorList>
            <person name="Chantavorakit T."/>
            <person name="Duangmal K."/>
        </authorList>
    </citation>
    <scope>NUCLEOTIDE SEQUENCE [LARGE SCALE GENOMIC DNA]</scope>
    <source>
        <strain evidence="10 11">KK5PA1</strain>
    </source>
</reference>
<comment type="subcellular location">
    <subcellularLocation>
        <location evidence="1 7">Cell membrane</location>
        <topology evidence="1 7">Multi-pass membrane protein</topology>
    </subcellularLocation>
</comment>
<evidence type="ECO:0000256" key="3">
    <source>
        <dbReference type="ARBA" id="ARBA00022475"/>
    </source>
</evidence>
<comment type="similarity">
    <text evidence="2 7">Belongs to the DedA family.</text>
</comment>
<gene>
    <name evidence="10" type="ORF">ITX44_02320</name>
</gene>
<protein>
    <submittedName>
        <fullName evidence="10">DedA family protein</fullName>
    </submittedName>
</protein>
<organism evidence="10 11">
    <name type="scientific">Actinacidiphila acididurans</name>
    <dbReference type="NCBI Taxonomy" id="2784346"/>
    <lineage>
        <taxon>Bacteria</taxon>
        <taxon>Bacillati</taxon>
        <taxon>Actinomycetota</taxon>
        <taxon>Actinomycetes</taxon>
        <taxon>Kitasatosporales</taxon>
        <taxon>Streptomycetaceae</taxon>
        <taxon>Actinacidiphila</taxon>
    </lineage>
</organism>
<accession>A0ABS2TJ62</accession>
<evidence type="ECO:0000313" key="11">
    <source>
        <dbReference type="Proteomes" id="UP000749040"/>
    </source>
</evidence>
<keyword evidence="11" id="KW-1185">Reference proteome</keyword>
<dbReference type="RefSeq" id="WP_205355228.1">
    <property type="nucleotide sequence ID" value="NZ_JADKYB010000001.1"/>
</dbReference>
<dbReference type="Pfam" id="PF09335">
    <property type="entry name" value="VTT_dom"/>
    <property type="match status" value="1"/>
</dbReference>
<feature type="compositionally biased region" description="Basic and acidic residues" evidence="8">
    <location>
        <begin position="199"/>
        <end position="221"/>
    </location>
</feature>
<dbReference type="InterPro" id="IPR032816">
    <property type="entry name" value="VTT_dom"/>
</dbReference>
<dbReference type="PANTHER" id="PTHR30353">
    <property type="entry name" value="INNER MEMBRANE PROTEIN DEDA-RELATED"/>
    <property type="match status" value="1"/>
</dbReference>
<evidence type="ECO:0000259" key="9">
    <source>
        <dbReference type="Pfam" id="PF09335"/>
    </source>
</evidence>
<evidence type="ECO:0000256" key="2">
    <source>
        <dbReference type="ARBA" id="ARBA00010792"/>
    </source>
</evidence>
<name>A0ABS2TJ62_9ACTN</name>
<dbReference type="EMBL" id="JADKYB010000001">
    <property type="protein sequence ID" value="MBM9503380.1"/>
    <property type="molecule type" value="Genomic_DNA"/>
</dbReference>
<sequence>MHSITNWLAGSSGAVVYAVVGALVFCEDALFFGFVLPGETAVVLGGVIASQGRVSVYWLAVVVVFAAIAGDTVGYEVGRHLGPRILQTRPLRGHGERIGRAQDLIKRRGPAAVFLGRFIAFFRALMPALAGMSGMRYRVFLAFNALGGLVWGVGFTLLGYFAGSAYKQVEKTAGTAVAATVAAIVIVALIVWRVRRRRAEREQGQQGQQDERQDQSDRQDTSDDGSGDTSGEASEDQGKPADRGPGGNGRGNGGGKGRNRSDSRSES</sequence>
<evidence type="ECO:0000256" key="8">
    <source>
        <dbReference type="SAM" id="MobiDB-lite"/>
    </source>
</evidence>
<evidence type="ECO:0000256" key="7">
    <source>
        <dbReference type="RuleBase" id="RU367016"/>
    </source>
</evidence>
<feature type="transmembrane region" description="Helical" evidence="7">
    <location>
        <begin position="139"/>
        <end position="161"/>
    </location>
</feature>
<feature type="transmembrane region" description="Helical" evidence="7">
    <location>
        <begin position="111"/>
        <end position="132"/>
    </location>
</feature>
<proteinExistence type="inferred from homology"/>
<keyword evidence="3 7" id="KW-1003">Cell membrane</keyword>
<feature type="transmembrane region" description="Helical" evidence="7">
    <location>
        <begin position="173"/>
        <end position="192"/>
    </location>
</feature>
<evidence type="ECO:0000313" key="10">
    <source>
        <dbReference type="EMBL" id="MBM9503380.1"/>
    </source>
</evidence>
<keyword evidence="5 7" id="KW-1133">Transmembrane helix</keyword>
<feature type="domain" description="VTT" evidence="9">
    <location>
        <begin position="36"/>
        <end position="160"/>
    </location>
</feature>
<feature type="transmembrane region" description="Helical" evidence="7">
    <location>
        <begin position="56"/>
        <end position="75"/>
    </location>
</feature>
<dbReference type="InterPro" id="IPR032818">
    <property type="entry name" value="DedA-like"/>
</dbReference>
<keyword evidence="6 7" id="KW-0472">Membrane</keyword>
<dbReference type="PANTHER" id="PTHR30353:SF15">
    <property type="entry name" value="INNER MEMBRANE PROTEIN YABI"/>
    <property type="match status" value="1"/>
</dbReference>
<evidence type="ECO:0000256" key="1">
    <source>
        <dbReference type="ARBA" id="ARBA00004651"/>
    </source>
</evidence>
<feature type="transmembrane region" description="Helical" evidence="7">
    <location>
        <begin position="31"/>
        <end position="49"/>
    </location>
</feature>
<keyword evidence="4 7" id="KW-0812">Transmembrane</keyword>
<dbReference type="Proteomes" id="UP000749040">
    <property type="component" value="Unassembled WGS sequence"/>
</dbReference>
<comment type="caution">
    <text evidence="10">The sequence shown here is derived from an EMBL/GenBank/DDBJ whole genome shotgun (WGS) entry which is preliminary data.</text>
</comment>